<name>A0A316V8A1_9BASI</name>
<evidence type="ECO:0000256" key="1">
    <source>
        <dbReference type="SAM" id="SignalP"/>
    </source>
</evidence>
<dbReference type="AlphaFoldDB" id="A0A316V8A1"/>
<dbReference type="InParanoid" id="A0A316V8A1"/>
<feature type="signal peptide" evidence="1">
    <location>
        <begin position="1"/>
        <end position="20"/>
    </location>
</feature>
<dbReference type="EMBL" id="KZ819604">
    <property type="protein sequence ID" value="PWN33726.1"/>
    <property type="molecule type" value="Genomic_DNA"/>
</dbReference>
<keyword evidence="3" id="KW-1185">Reference proteome</keyword>
<organism evidence="2 3">
    <name type="scientific">Meira miltonrushii</name>
    <dbReference type="NCBI Taxonomy" id="1280837"/>
    <lineage>
        <taxon>Eukaryota</taxon>
        <taxon>Fungi</taxon>
        <taxon>Dikarya</taxon>
        <taxon>Basidiomycota</taxon>
        <taxon>Ustilaginomycotina</taxon>
        <taxon>Exobasidiomycetes</taxon>
        <taxon>Exobasidiales</taxon>
        <taxon>Brachybasidiaceae</taxon>
        <taxon>Meira</taxon>
    </lineage>
</organism>
<evidence type="ECO:0000313" key="2">
    <source>
        <dbReference type="EMBL" id="PWN33726.1"/>
    </source>
</evidence>
<keyword evidence="1" id="KW-0732">Signal</keyword>
<evidence type="ECO:0000313" key="3">
    <source>
        <dbReference type="Proteomes" id="UP000245771"/>
    </source>
</evidence>
<reference evidence="2 3" key="1">
    <citation type="journal article" date="2018" name="Mol. Biol. Evol.">
        <title>Broad Genomic Sampling Reveals a Smut Pathogenic Ancestry of the Fungal Clade Ustilaginomycotina.</title>
        <authorList>
            <person name="Kijpornyongpan T."/>
            <person name="Mondo S.J."/>
            <person name="Barry K."/>
            <person name="Sandor L."/>
            <person name="Lee J."/>
            <person name="Lipzen A."/>
            <person name="Pangilinan J."/>
            <person name="LaButti K."/>
            <person name="Hainaut M."/>
            <person name="Henrissat B."/>
            <person name="Grigoriev I.V."/>
            <person name="Spatafora J.W."/>
            <person name="Aime M.C."/>
        </authorList>
    </citation>
    <scope>NUCLEOTIDE SEQUENCE [LARGE SCALE GENOMIC DNA]</scope>
    <source>
        <strain evidence="2 3">MCA 3882</strain>
    </source>
</reference>
<gene>
    <name evidence="2" type="ORF">FA14DRAFT_180362</name>
</gene>
<dbReference type="RefSeq" id="XP_025354028.1">
    <property type="nucleotide sequence ID" value="XM_025500997.1"/>
</dbReference>
<protein>
    <submittedName>
        <fullName evidence="2">Uncharacterized protein</fullName>
    </submittedName>
</protein>
<dbReference type="GeneID" id="37022778"/>
<sequence>MTKKFIGFLTVLLCAIVVSSFDTVISSPVKQSGSDGHIELYRRSPGNGIFHSNVARNRIDIATKAKGRSASAYNLFRQGNVSKAVGRAVTGAIGQHPVMQGAIARGRAARQAYVSRLKRK</sequence>
<proteinExistence type="predicted"/>
<accession>A0A316V8A1</accession>
<feature type="chain" id="PRO_5016242639" evidence="1">
    <location>
        <begin position="21"/>
        <end position="120"/>
    </location>
</feature>
<dbReference type="Proteomes" id="UP000245771">
    <property type="component" value="Unassembled WGS sequence"/>
</dbReference>